<gene>
    <name evidence="5" type="primary">rplB</name>
    <name evidence="9" type="ORF">A3D78_03450</name>
</gene>
<dbReference type="Gene3D" id="2.30.30.30">
    <property type="match status" value="1"/>
</dbReference>
<evidence type="ECO:0000256" key="4">
    <source>
        <dbReference type="ARBA" id="ARBA00035242"/>
    </source>
</evidence>
<evidence type="ECO:0000259" key="8">
    <source>
        <dbReference type="SMART" id="SM01383"/>
    </source>
</evidence>
<evidence type="ECO:0000313" key="9">
    <source>
        <dbReference type="EMBL" id="OGG15985.1"/>
    </source>
</evidence>
<dbReference type="InterPro" id="IPR022669">
    <property type="entry name" value="Ribosomal_uL2_C"/>
</dbReference>
<dbReference type="HAMAP" id="MF_01320_B">
    <property type="entry name" value="Ribosomal_uL2_B"/>
    <property type="match status" value="1"/>
</dbReference>
<keyword evidence="5" id="KW-0694">RNA-binding</keyword>
<feature type="region of interest" description="Disordered" evidence="6">
    <location>
        <begin position="202"/>
        <end position="256"/>
    </location>
</feature>
<feature type="region of interest" description="Disordered" evidence="6">
    <location>
        <begin position="1"/>
        <end position="35"/>
    </location>
</feature>
<name>A0A1F5ZUI1_9BACT</name>
<evidence type="ECO:0000256" key="6">
    <source>
        <dbReference type="SAM" id="MobiDB-lite"/>
    </source>
</evidence>
<reference evidence="9 10" key="1">
    <citation type="journal article" date="2016" name="Nat. Commun.">
        <title>Thousands of microbial genomes shed light on interconnected biogeochemical processes in an aquifer system.</title>
        <authorList>
            <person name="Anantharaman K."/>
            <person name="Brown C.T."/>
            <person name="Hug L.A."/>
            <person name="Sharon I."/>
            <person name="Castelle C.J."/>
            <person name="Probst A.J."/>
            <person name="Thomas B.C."/>
            <person name="Singh A."/>
            <person name="Wilkins M.J."/>
            <person name="Karaoz U."/>
            <person name="Brodie E.L."/>
            <person name="Williams K.H."/>
            <person name="Hubbard S.S."/>
            <person name="Banfield J.F."/>
        </authorList>
    </citation>
    <scope>NUCLEOTIDE SEQUENCE [LARGE SCALE GENOMIC DNA]</scope>
</reference>
<dbReference type="Gene3D" id="4.10.950.10">
    <property type="entry name" value="Ribosomal protein L2, domain 3"/>
    <property type="match status" value="1"/>
</dbReference>
<dbReference type="PIRSF" id="PIRSF002158">
    <property type="entry name" value="Ribosomal_L2"/>
    <property type="match status" value="1"/>
</dbReference>
<sequence length="256" mass="28425">MRSLTSKRPEKSLTNLLKKNSGRNSTGKITVRHQGGRQKRFYRSVDFRRDKFDVPGRVVAFEYDPNRNVDLVLIHYADGDKRYILKPQGLTLGEKVVSGENVEVKIGNTLPMKNIPIGISIHNIELHPGRGGQIVRGAGTASHILAKEHGSVHLKLPSGEVRKVQDVCLATVGQLGNIDWKDTPIGKAGRSRLMGRRPEVRGTAMHPASHPHGGGEGRSGVGLKSSKTPWGKVARGLRTRKKRKYSDKYIIQRRKK</sequence>
<dbReference type="AlphaFoldDB" id="A0A1F5ZUI1"/>
<evidence type="ECO:0000256" key="1">
    <source>
        <dbReference type="ARBA" id="ARBA00005636"/>
    </source>
</evidence>
<evidence type="ECO:0000313" key="10">
    <source>
        <dbReference type="Proteomes" id="UP000176253"/>
    </source>
</evidence>
<organism evidence="9 10">
    <name type="scientific">Candidatus Gottesmanbacteria bacterium RIFCSPHIGHO2_02_FULL_39_14</name>
    <dbReference type="NCBI Taxonomy" id="1798383"/>
    <lineage>
        <taxon>Bacteria</taxon>
        <taxon>Candidatus Gottesmaniibacteriota</taxon>
    </lineage>
</organism>
<dbReference type="STRING" id="1798383.A3D78_03450"/>
<dbReference type="GO" id="GO:0019843">
    <property type="term" value="F:rRNA binding"/>
    <property type="evidence" value="ECO:0007669"/>
    <property type="project" value="UniProtKB-UniRule"/>
</dbReference>
<accession>A0A1F5ZUI1</accession>
<dbReference type="Proteomes" id="UP000176253">
    <property type="component" value="Unassembled WGS sequence"/>
</dbReference>
<comment type="function">
    <text evidence="5">One of the primary rRNA binding proteins. Required for association of the 30S and 50S subunits to form the 70S ribosome, for tRNA binding and peptide bond formation. It has been suggested to have peptidyltransferase activity; this is somewhat controversial. Makes several contacts with the 16S rRNA in the 70S ribosome.</text>
</comment>
<comment type="caution">
    <text evidence="9">The sequence shown here is derived from an EMBL/GenBank/DDBJ whole genome shotgun (WGS) entry which is preliminary data.</text>
</comment>
<feature type="compositionally biased region" description="Basic residues" evidence="6">
    <location>
        <begin position="235"/>
        <end position="256"/>
    </location>
</feature>
<dbReference type="GO" id="GO:0002181">
    <property type="term" value="P:cytoplasmic translation"/>
    <property type="evidence" value="ECO:0007669"/>
    <property type="project" value="TreeGrafter"/>
</dbReference>
<keyword evidence="5" id="KW-0699">rRNA-binding</keyword>
<dbReference type="GO" id="GO:0016740">
    <property type="term" value="F:transferase activity"/>
    <property type="evidence" value="ECO:0007669"/>
    <property type="project" value="InterPro"/>
</dbReference>
<dbReference type="Pfam" id="PF03947">
    <property type="entry name" value="Ribosomal_L2_C"/>
    <property type="match status" value="1"/>
</dbReference>
<dbReference type="SMART" id="SM01383">
    <property type="entry name" value="Ribosomal_L2"/>
    <property type="match status" value="1"/>
</dbReference>
<dbReference type="SUPFAM" id="SSF50104">
    <property type="entry name" value="Translation proteins SH3-like domain"/>
    <property type="match status" value="1"/>
</dbReference>
<protein>
    <recommendedName>
        <fullName evidence="4 5">Large ribosomal subunit protein uL2</fullName>
    </recommendedName>
</protein>
<evidence type="ECO:0000256" key="3">
    <source>
        <dbReference type="ARBA" id="ARBA00023274"/>
    </source>
</evidence>
<dbReference type="SUPFAM" id="SSF50249">
    <property type="entry name" value="Nucleic acid-binding proteins"/>
    <property type="match status" value="1"/>
</dbReference>
<dbReference type="NCBIfam" id="TIGR01171">
    <property type="entry name" value="rplB_bact"/>
    <property type="match status" value="1"/>
</dbReference>
<dbReference type="PANTHER" id="PTHR13691">
    <property type="entry name" value="RIBOSOMAL PROTEIN L2"/>
    <property type="match status" value="1"/>
</dbReference>
<dbReference type="PANTHER" id="PTHR13691:SF5">
    <property type="entry name" value="LARGE RIBOSOMAL SUBUNIT PROTEIN UL2M"/>
    <property type="match status" value="1"/>
</dbReference>
<dbReference type="Pfam" id="PF00181">
    <property type="entry name" value="Ribosomal_L2_N"/>
    <property type="match status" value="1"/>
</dbReference>
<comment type="similarity">
    <text evidence="1 5">Belongs to the universal ribosomal protein uL2 family.</text>
</comment>
<evidence type="ECO:0000256" key="5">
    <source>
        <dbReference type="HAMAP-Rule" id="MF_01320"/>
    </source>
</evidence>
<dbReference type="GO" id="GO:0003735">
    <property type="term" value="F:structural constituent of ribosome"/>
    <property type="evidence" value="ECO:0007669"/>
    <property type="project" value="InterPro"/>
</dbReference>
<dbReference type="Gene3D" id="2.40.50.140">
    <property type="entry name" value="Nucleic acid-binding proteins"/>
    <property type="match status" value="1"/>
</dbReference>
<dbReference type="InterPro" id="IPR022666">
    <property type="entry name" value="Ribosomal_uL2_RNA-bd_dom"/>
</dbReference>
<dbReference type="GO" id="GO:0015934">
    <property type="term" value="C:large ribosomal subunit"/>
    <property type="evidence" value="ECO:0007669"/>
    <property type="project" value="InterPro"/>
</dbReference>
<dbReference type="FunFam" id="4.10.950.10:FF:000001">
    <property type="entry name" value="50S ribosomal protein L2"/>
    <property type="match status" value="1"/>
</dbReference>
<keyword evidence="2 5" id="KW-0689">Ribosomal protein</keyword>
<dbReference type="InterPro" id="IPR008991">
    <property type="entry name" value="Translation_prot_SH3-like_sf"/>
</dbReference>
<evidence type="ECO:0000256" key="2">
    <source>
        <dbReference type="ARBA" id="ARBA00022980"/>
    </source>
</evidence>
<dbReference type="InterPro" id="IPR002171">
    <property type="entry name" value="Ribosomal_uL2"/>
</dbReference>
<dbReference type="InterPro" id="IPR014722">
    <property type="entry name" value="Rib_uL2_dom2"/>
</dbReference>
<feature type="domain" description="Large ribosomal subunit protein uL2 RNA-binding" evidence="8">
    <location>
        <begin position="22"/>
        <end position="98"/>
    </location>
</feature>
<feature type="domain" description="Large ribosomal subunit protein uL2 C-terminal" evidence="7">
    <location>
        <begin position="104"/>
        <end position="233"/>
    </location>
</feature>
<evidence type="ECO:0000259" key="7">
    <source>
        <dbReference type="SMART" id="SM01382"/>
    </source>
</evidence>
<dbReference type="InterPro" id="IPR012340">
    <property type="entry name" value="NA-bd_OB-fold"/>
</dbReference>
<dbReference type="FunFam" id="2.30.30.30:FF:000001">
    <property type="entry name" value="50S ribosomal protein L2"/>
    <property type="match status" value="1"/>
</dbReference>
<dbReference type="EMBL" id="MFJM01000062">
    <property type="protein sequence ID" value="OGG15985.1"/>
    <property type="molecule type" value="Genomic_DNA"/>
</dbReference>
<feature type="compositionally biased region" description="Polar residues" evidence="6">
    <location>
        <begin position="1"/>
        <end position="28"/>
    </location>
</feature>
<dbReference type="SMART" id="SM01382">
    <property type="entry name" value="Ribosomal_L2_C"/>
    <property type="match status" value="1"/>
</dbReference>
<comment type="subunit">
    <text evidence="5">Part of the 50S ribosomal subunit. Forms a bridge to the 30S subunit in the 70S ribosome.</text>
</comment>
<keyword evidence="3 5" id="KW-0687">Ribonucleoprotein</keyword>
<dbReference type="InterPro" id="IPR014726">
    <property type="entry name" value="Ribosomal_uL2_dom3"/>
</dbReference>
<dbReference type="InterPro" id="IPR005880">
    <property type="entry name" value="Ribosomal_uL2_bac/org-type"/>
</dbReference>
<proteinExistence type="inferred from homology"/>